<dbReference type="PANTHER" id="PTHR43811:SF48">
    <property type="entry name" value="PEPTIDYL-PROLYL CIS-TRANS ISOMERASE FKBP43"/>
    <property type="match status" value="1"/>
</dbReference>
<sequence length="385" mass="42353">MYQLSESEVESEDEDRCPIASLKTKSASKSTTEEVEEKVEKRTVDTSSKKTEDGVFNATESIKDGDDVDVGGQSKRQFDLPVDPVPPSSEVGPENGGTPKRKRKERPKEEKALEAGLLEKEDEAQKDEARADNRTQNLCVEDGEELKVSNNSEAKVPDNFSKPLTEVVPENGERRKKKRRKRVEEKTCEVVNTNLDNVVKEDKGQQDESKVTCAKICQSSGHDSDRFVDGQSDEKKVKKKKKSKTQAHGEAVNTDVPPLVAEENADAKPSQIRTFPSGLSIEELEAGKPVGKIATSGKKISIHYVGKLKENGRVIDSTVGSAPSKFRLGQGKVIDGWDVGLDGMRVGEKRRLVIPPPMGFGSNGDGRDVPPNAWLVYDVELLKVR</sequence>
<evidence type="ECO:0000256" key="2">
    <source>
        <dbReference type="ARBA" id="ARBA00013194"/>
    </source>
</evidence>
<dbReference type="PROSITE" id="PS50059">
    <property type="entry name" value="FKBP_PPIASE"/>
    <property type="match status" value="1"/>
</dbReference>
<keyword evidence="3 5" id="KW-0697">Rotamase</keyword>
<feature type="compositionally biased region" description="Basic and acidic residues" evidence="6">
    <location>
        <begin position="222"/>
        <end position="236"/>
    </location>
</feature>
<evidence type="ECO:0000256" key="6">
    <source>
        <dbReference type="SAM" id="MobiDB-lite"/>
    </source>
</evidence>
<evidence type="ECO:0000256" key="3">
    <source>
        <dbReference type="ARBA" id="ARBA00023110"/>
    </source>
</evidence>
<dbReference type="PANTHER" id="PTHR43811">
    <property type="entry name" value="FKBP-TYPE PEPTIDYL-PROLYL CIS-TRANS ISOMERASE FKPA"/>
    <property type="match status" value="1"/>
</dbReference>
<dbReference type="STRING" id="2094558.A0A314USW8"/>
<dbReference type="Proteomes" id="UP000250321">
    <property type="component" value="Unassembled WGS sequence"/>
</dbReference>
<evidence type="ECO:0000256" key="5">
    <source>
        <dbReference type="PROSITE-ProRule" id="PRU00277"/>
    </source>
</evidence>
<feature type="region of interest" description="Disordered" evidence="6">
    <location>
        <begin position="219"/>
        <end position="253"/>
    </location>
</feature>
<protein>
    <recommendedName>
        <fullName evidence="2 5">peptidylprolyl isomerase</fullName>
        <ecNumber evidence="2 5">5.2.1.8</ecNumber>
    </recommendedName>
</protein>
<dbReference type="Pfam" id="PF00254">
    <property type="entry name" value="FKBP_C"/>
    <property type="match status" value="1"/>
</dbReference>
<dbReference type="OrthoDB" id="1902587at2759"/>
<evidence type="ECO:0000259" key="7">
    <source>
        <dbReference type="PROSITE" id="PS50059"/>
    </source>
</evidence>
<gene>
    <name evidence="8" type="ORF">Pyn_30501</name>
</gene>
<feature type="region of interest" description="Disordered" evidence="6">
    <location>
        <begin position="1"/>
        <end position="188"/>
    </location>
</feature>
<accession>A0A314USW8</accession>
<comment type="catalytic activity">
    <reaction evidence="1 5">
        <text>[protein]-peptidylproline (omega=180) = [protein]-peptidylproline (omega=0)</text>
        <dbReference type="Rhea" id="RHEA:16237"/>
        <dbReference type="Rhea" id="RHEA-COMP:10747"/>
        <dbReference type="Rhea" id="RHEA-COMP:10748"/>
        <dbReference type="ChEBI" id="CHEBI:83833"/>
        <dbReference type="ChEBI" id="CHEBI:83834"/>
        <dbReference type="EC" id="5.2.1.8"/>
    </reaction>
</comment>
<reference evidence="8 9" key="1">
    <citation type="submission" date="2018-02" db="EMBL/GenBank/DDBJ databases">
        <title>Draft genome of wild Prunus yedoensis var. nudiflora.</title>
        <authorList>
            <person name="Baek S."/>
            <person name="Kim J.-H."/>
            <person name="Choi K."/>
            <person name="Kim G.-B."/>
            <person name="Cho A."/>
            <person name="Jang H."/>
            <person name="Shin C.-H."/>
            <person name="Yu H.-J."/>
            <person name="Mun J.-H."/>
        </authorList>
    </citation>
    <scope>NUCLEOTIDE SEQUENCE [LARGE SCALE GENOMIC DNA]</scope>
    <source>
        <strain evidence="9">cv. Jeju island</strain>
        <tissue evidence="8">Leaf</tissue>
    </source>
</reference>
<dbReference type="InterPro" id="IPR001179">
    <property type="entry name" value="PPIase_FKBP_dom"/>
</dbReference>
<dbReference type="FunFam" id="3.10.50.40:FF:000006">
    <property type="entry name" value="Peptidyl-prolyl cis-trans isomerase"/>
    <property type="match status" value="1"/>
</dbReference>
<dbReference type="Gene3D" id="3.10.50.40">
    <property type="match status" value="1"/>
</dbReference>
<dbReference type="AlphaFoldDB" id="A0A314USW8"/>
<keyword evidence="9" id="KW-1185">Reference proteome</keyword>
<evidence type="ECO:0000313" key="9">
    <source>
        <dbReference type="Proteomes" id="UP000250321"/>
    </source>
</evidence>
<proteinExistence type="predicted"/>
<evidence type="ECO:0000256" key="4">
    <source>
        <dbReference type="ARBA" id="ARBA00023235"/>
    </source>
</evidence>
<dbReference type="InterPro" id="IPR046357">
    <property type="entry name" value="PPIase_dom_sf"/>
</dbReference>
<name>A0A314USW8_PRUYE</name>
<evidence type="ECO:0000256" key="1">
    <source>
        <dbReference type="ARBA" id="ARBA00000971"/>
    </source>
</evidence>
<organism evidence="8 9">
    <name type="scientific">Prunus yedoensis var. nudiflora</name>
    <dbReference type="NCBI Taxonomy" id="2094558"/>
    <lineage>
        <taxon>Eukaryota</taxon>
        <taxon>Viridiplantae</taxon>
        <taxon>Streptophyta</taxon>
        <taxon>Embryophyta</taxon>
        <taxon>Tracheophyta</taxon>
        <taxon>Spermatophyta</taxon>
        <taxon>Magnoliopsida</taxon>
        <taxon>eudicotyledons</taxon>
        <taxon>Gunneridae</taxon>
        <taxon>Pentapetalae</taxon>
        <taxon>rosids</taxon>
        <taxon>fabids</taxon>
        <taxon>Rosales</taxon>
        <taxon>Rosaceae</taxon>
        <taxon>Amygdaloideae</taxon>
        <taxon>Amygdaleae</taxon>
        <taxon>Prunus</taxon>
    </lineage>
</organism>
<feature type="compositionally biased region" description="Basic and acidic residues" evidence="6">
    <location>
        <begin position="38"/>
        <end position="53"/>
    </location>
</feature>
<dbReference type="EMBL" id="PJQY01003162">
    <property type="protein sequence ID" value="PQM39742.1"/>
    <property type="molecule type" value="Genomic_DNA"/>
</dbReference>
<evidence type="ECO:0000313" key="8">
    <source>
        <dbReference type="EMBL" id="PQM39742.1"/>
    </source>
</evidence>
<dbReference type="SUPFAM" id="SSF54534">
    <property type="entry name" value="FKBP-like"/>
    <property type="match status" value="1"/>
</dbReference>
<feature type="domain" description="PPIase FKBP-type" evidence="7">
    <location>
        <begin position="297"/>
        <end position="385"/>
    </location>
</feature>
<dbReference type="GO" id="GO:0003755">
    <property type="term" value="F:peptidyl-prolyl cis-trans isomerase activity"/>
    <property type="evidence" value="ECO:0007669"/>
    <property type="project" value="UniProtKB-KW"/>
</dbReference>
<dbReference type="EC" id="5.2.1.8" evidence="2 5"/>
<comment type="caution">
    <text evidence="8">The sequence shown here is derived from an EMBL/GenBank/DDBJ whole genome shotgun (WGS) entry which is preliminary data.</text>
</comment>
<feature type="compositionally biased region" description="Basic and acidic residues" evidence="6">
    <location>
        <begin position="106"/>
        <end position="119"/>
    </location>
</feature>
<keyword evidence="4 5" id="KW-0413">Isomerase</keyword>